<dbReference type="InterPro" id="IPR042557">
    <property type="entry name" value="SCO4226"/>
</dbReference>
<gene>
    <name evidence="1" type="ORF">AVDCRST_MAG18-4492</name>
</gene>
<dbReference type="Gene3D" id="3.30.70.3090">
    <property type="entry name" value="ORF SCO4226, nickel-binding ferredoxin-like monomer"/>
    <property type="match status" value="1"/>
</dbReference>
<reference evidence="1" key="1">
    <citation type="submission" date="2020-02" db="EMBL/GenBank/DDBJ databases">
        <authorList>
            <person name="Meier V. D."/>
        </authorList>
    </citation>
    <scope>NUCLEOTIDE SEQUENCE</scope>
    <source>
        <strain evidence="1">AVDCRST_MAG18</strain>
    </source>
</reference>
<dbReference type="Pfam" id="PF14026">
    <property type="entry name" value="SCO4226-like"/>
    <property type="match status" value="1"/>
</dbReference>
<protein>
    <recommendedName>
        <fullName evidence="2">DUF4242 domain-containing protein</fullName>
    </recommendedName>
</protein>
<proteinExistence type="predicted"/>
<dbReference type="EMBL" id="CADCWN010000361">
    <property type="protein sequence ID" value="CAA9588914.1"/>
    <property type="molecule type" value="Genomic_DNA"/>
</dbReference>
<dbReference type="AlphaFoldDB" id="A0A6J4VV09"/>
<evidence type="ECO:0008006" key="2">
    <source>
        <dbReference type="Google" id="ProtNLM"/>
    </source>
</evidence>
<name>A0A6J4VV09_9BACT</name>
<sequence length="90" mass="10123">MPRYMVERTFPDGLGLPVSEEGEAAARGIIGCNADVHVTWVHSYVTEDKRKTFCIYDGPNPQAIRQAAERNGLPIDQITKVSVLDPYFYH</sequence>
<evidence type="ECO:0000313" key="1">
    <source>
        <dbReference type="EMBL" id="CAA9588914.1"/>
    </source>
</evidence>
<dbReference type="InterPro" id="IPR025336">
    <property type="entry name" value="SCO4226-like"/>
</dbReference>
<organism evidence="1">
    <name type="scientific">uncultured Thermomicrobiales bacterium</name>
    <dbReference type="NCBI Taxonomy" id="1645740"/>
    <lineage>
        <taxon>Bacteria</taxon>
        <taxon>Pseudomonadati</taxon>
        <taxon>Thermomicrobiota</taxon>
        <taxon>Thermomicrobia</taxon>
        <taxon>Thermomicrobiales</taxon>
        <taxon>environmental samples</taxon>
    </lineage>
</organism>
<accession>A0A6J4VV09</accession>